<gene>
    <name evidence="1" type="ORF">RRG08_053702</name>
</gene>
<evidence type="ECO:0000313" key="2">
    <source>
        <dbReference type="Proteomes" id="UP001283361"/>
    </source>
</evidence>
<sequence length="70" mass="7937">MRSTSVTRDLEKDIKVYKEALTSRYVKSSGVGRPLHILSSLVLHKDTPPYVYRDYLDQGIPTLLQSTVTV</sequence>
<name>A0AAE0ZT91_9GAST</name>
<keyword evidence="2" id="KW-1185">Reference proteome</keyword>
<reference evidence="1" key="1">
    <citation type="journal article" date="2023" name="G3 (Bethesda)">
        <title>A reference genome for the long-term kleptoplast-retaining sea slug Elysia crispata morphotype clarki.</title>
        <authorList>
            <person name="Eastman K.E."/>
            <person name="Pendleton A.L."/>
            <person name="Shaikh M.A."/>
            <person name="Suttiyut T."/>
            <person name="Ogas R."/>
            <person name="Tomko P."/>
            <person name="Gavelis G."/>
            <person name="Widhalm J.R."/>
            <person name="Wisecaver J.H."/>
        </authorList>
    </citation>
    <scope>NUCLEOTIDE SEQUENCE</scope>
    <source>
        <strain evidence="1">ECLA1</strain>
    </source>
</reference>
<accession>A0AAE0ZT91</accession>
<dbReference type="Proteomes" id="UP001283361">
    <property type="component" value="Unassembled WGS sequence"/>
</dbReference>
<proteinExistence type="predicted"/>
<organism evidence="1 2">
    <name type="scientific">Elysia crispata</name>
    <name type="common">lettuce slug</name>
    <dbReference type="NCBI Taxonomy" id="231223"/>
    <lineage>
        <taxon>Eukaryota</taxon>
        <taxon>Metazoa</taxon>
        <taxon>Spiralia</taxon>
        <taxon>Lophotrochozoa</taxon>
        <taxon>Mollusca</taxon>
        <taxon>Gastropoda</taxon>
        <taxon>Heterobranchia</taxon>
        <taxon>Euthyneura</taxon>
        <taxon>Panpulmonata</taxon>
        <taxon>Sacoglossa</taxon>
        <taxon>Placobranchoidea</taxon>
        <taxon>Plakobranchidae</taxon>
        <taxon>Elysia</taxon>
    </lineage>
</organism>
<dbReference type="EMBL" id="JAWDGP010003460">
    <property type="protein sequence ID" value="KAK3774162.1"/>
    <property type="molecule type" value="Genomic_DNA"/>
</dbReference>
<protein>
    <submittedName>
        <fullName evidence="1">Uncharacterized protein</fullName>
    </submittedName>
</protein>
<dbReference type="AlphaFoldDB" id="A0AAE0ZT91"/>
<comment type="caution">
    <text evidence="1">The sequence shown here is derived from an EMBL/GenBank/DDBJ whole genome shotgun (WGS) entry which is preliminary data.</text>
</comment>
<evidence type="ECO:0000313" key="1">
    <source>
        <dbReference type="EMBL" id="KAK3774162.1"/>
    </source>
</evidence>